<dbReference type="OrthoDB" id="9774391at2"/>
<dbReference type="Proteomes" id="UP000094828">
    <property type="component" value="Unassembled WGS sequence"/>
</dbReference>
<evidence type="ECO:0000313" key="14">
    <source>
        <dbReference type="EMBL" id="ODA29369.1"/>
    </source>
</evidence>
<name>A0A1C3E887_9PLAN</name>
<evidence type="ECO:0000256" key="11">
    <source>
        <dbReference type="SAM" id="MobiDB-lite"/>
    </source>
</evidence>
<comment type="caution">
    <text evidence="14">The sequence shown here is derived from an EMBL/GenBank/DDBJ whole genome shotgun (WGS) entry which is preliminary data.</text>
</comment>
<keyword evidence="8 12" id="KW-1133">Transmembrane helix</keyword>
<gene>
    <name evidence="14" type="ORF">A6X21_08705</name>
</gene>
<keyword evidence="10" id="KW-0175">Coiled coil</keyword>
<feature type="transmembrane region" description="Helical" evidence="12">
    <location>
        <begin position="232"/>
        <end position="252"/>
    </location>
</feature>
<dbReference type="STRING" id="1841610.A6X21_08705"/>
<keyword evidence="4" id="KW-0645">Protease</keyword>
<feature type="transmembrane region" description="Helical" evidence="12">
    <location>
        <begin position="264"/>
        <end position="288"/>
    </location>
</feature>
<dbReference type="GO" id="GO:0008233">
    <property type="term" value="F:peptidase activity"/>
    <property type="evidence" value="ECO:0007669"/>
    <property type="project" value="UniProtKB-KW"/>
</dbReference>
<dbReference type="Pfam" id="PF02163">
    <property type="entry name" value="Peptidase_M50"/>
    <property type="match status" value="1"/>
</dbReference>
<organism evidence="14 15">
    <name type="scientific">Planctopirus hydrillae</name>
    <dbReference type="NCBI Taxonomy" id="1841610"/>
    <lineage>
        <taxon>Bacteria</taxon>
        <taxon>Pseudomonadati</taxon>
        <taxon>Planctomycetota</taxon>
        <taxon>Planctomycetia</taxon>
        <taxon>Planctomycetales</taxon>
        <taxon>Planctomycetaceae</taxon>
        <taxon>Planctopirus</taxon>
    </lineage>
</organism>
<dbReference type="EMBL" id="LYDR01000130">
    <property type="protein sequence ID" value="ODA29369.1"/>
    <property type="molecule type" value="Genomic_DNA"/>
</dbReference>
<comment type="similarity">
    <text evidence="3">Belongs to the peptidase M50B family.</text>
</comment>
<keyword evidence="5 12" id="KW-0812">Transmembrane</keyword>
<proteinExistence type="inferred from homology"/>
<dbReference type="PANTHER" id="PTHR31412">
    <property type="entry name" value="ZINC METALLOPROTEASE EGY1"/>
    <property type="match status" value="1"/>
</dbReference>
<feature type="transmembrane region" description="Helical" evidence="12">
    <location>
        <begin position="368"/>
        <end position="399"/>
    </location>
</feature>
<evidence type="ECO:0000256" key="4">
    <source>
        <dbReference type="ARBA" id="ARBA00022670"/>
    </source>
</evidence>
<evidence type="ECO:0000256" key="8">
    <source>
        <dbReference type="ARBA" id="ARBA00022989"/>
    </source>
</evidence>
<feature type="transmembrane region" description="Helical" evidence="12">
    <location>
        <begin position="199"/>
        <end position="220"/>
    </location>
</feature>
<keyword evidence="6" id="KW-0378">Hydrolase</keyword>
<reference evidence="14 15" key="1">
    <citation type="submission" date="2016-05" db="EMBL/GenBank/DDBJ databases">
        <title>Genomic and physiological characterization of Planctopirus sp. isolated from fresh water lake.</title>
        <authorList>
            <person name="Subhash Y."/>
            <person name="Ramana C."/>
        </authorList>
    </citation>
    <scope>NUCLEOTIDE SEQUENCE [LARGE SCALE GENOMIC DNA]</scope>
    <source>
        <strain evidence="14 15">JC280</strain>
    </source>
</reference>
<evidence type="ECO:0000256" key="9">
    <source>
        <dbReference type="ARBA" id="ARBA00023136"/>
    </source>
</evidence>
<keyword evidence="15" id="KW-1185">Reference proteome</keyword>
<comment type="subcellular location">
    <subcellularLocation>
        <location evidence="2">Membrane</location>
        <topology evidence="2">Multi-pass membrane protein</topology>
    </subcellularLocation>
</comment>
<feature type="transmembrane region" description="Helical" evidence="12">
    <location>
        <begin position="419"/>
        <end position="437"/>
    </location>
</feature>
<feature type="transmembrane region" description="Helical" evidence="12">
    <location>
        <begin position="327"/>
        <end position="347"/>
    </location>
</feature>
<dbReference type="RefSeq" id="WP_068849758.1">
    <property type="nucleotide sequence ID" value="NZ_LYDR01000130.1"/>
</dbReference>
<evidence type="ECO:0000256" key="5">
    <source>
        <dbReference type="ARBA" id="ARBA00022692"/>
    </source>
</evidence>
<dbReference type="GO" id="GO:0006508">
    <property type="term" value="P:proteolysis"/>
    <property type="evidence" value="ECO:0007669"/>
    <property type="project" value="UniProtKB-KW"/>
</dbReference>
<evidence type="ECO:0000256" key="6">
    <source>
        <dbReference type="ARBA" id="ARBA00022801"/>
    </source>
</evidence>
<evidence type="ECO:0000256" key="2">
    <source>
        <dbReference type="ARBA" id="ARBA00004141"/>
    </source>
</evidence>
<feature type="compositionally biased region" description="Polar residues" evidence="11">
    <location>
        <begin position="60"/>
        <end position="84"/>
    </location>
</feature>
<evidence type="ECO:0000313" key="15">
    <source>
        <dbReference type="Proteomes" id="UP000094828"/>
    </source>
</evidence>
<feature type="region of interest" description="Disordered" evidence="11">
    <location>
        <begin position="1"/>
        <end position="98"/>
    </location>
</feature>
<evidence type="ECO:0000256" key="7">
    <source>
        <dbReference type="ARBA" id="ARBA00022946"/>
    </source>
</evidence>
<feature type="domain" description="Peptidase M50" evidence="13">
    <location>
        <begin position="209"/>
        <end position="368"/>
    </location>
</feature>
<evidence type="ECO:0000256" key="10">
    <source>
        <dbReference type="SAM" id="Coils"/>
    </source>
</evidence>
<protein>
    <recommendedName>
        <fullName evidence="13">Peptidase M50 domain-containing protein</fullName>
    </recommendedName>
</protein>
<dbReference type="CDD" id="cd06160">
    <property type="entry name" value="S2P-M50_like_2"/>
    <property type="match status" value="1"/>
</dbReference>
<dbReference type="AlphaFoldDB" id="A0A1C3E887"/>
<dbReference type="InterPro" id="IPR008915">
    <property type="entry name" value="Peptidase_M50"/>
</dbReference>
<sequence>MAESEKSSQSKTFEQDDSWVDPLQPMAPKKSWFGRKQPLEKSADQTLEQVDPLQIYPAETPSTSVPQTALNKANSKNSSPVVETNDSKGGKPAKPQRVVLEREMLPGELARMAALQAATSPANGVNTVDHELKDDDFLEEENEQLRRERELEAKRLAEQEKQFRSRHWAIWLFFMTCVTTFLAGLNSGGGPAPAMPEDLLRHGLIYAGCVMAILCAHELGHYLQSKRHGLPFYYPYFIPFPFGIFGTLGATVSSSKIKLSRSALLDIATTGPLFGLIVTLPIALYGAATSIPFPANAQPGFSLSDPPILRWMIVLTHPQLGPNDDVLINPALLAGWFGIYWTALNLVPIGQLDGGQIMTALIGRRAEIVSKLTIVVAVIWMLYSLDLTFSTMLGLMAFMGIRSAEIENETIAPSNVKMALGWLLLAFLLIGFTPIPFRMAP</sequence>
<accession>A0A1C3E887</accession>
<evidence type="ECO:0000259" key="13">
    <source>
        <dbReference type="Pfam" id="PF02163"/>
    </source>
</evidence>
<dbReference type="InterPro" id="IPR044838">
    <property type="entry name" value="EGY1-like"/>
</dbReference>
<evidence type="ECO:0000256" key="3">
    <source>
        <dbReference type="ARBA" id="ARBA00007931"/>
    </source>
</evidence>
<dbReference type="PANTHER" id="PTHR31412:SF0">
    <property type="entry name" value="ZINC METALLOPROTEASE EGY1, CHLOROPLASTIC-RELATED"/>
    <property type="match status" value="1"/>
</dbReference>
<feature type="coiled-coil region" evidence="10">
    <location>
        <begin position="128"/>
        <end position="162"/>
    </location>
</feature>
<keyword evidence="7" id="KW-0809">Transit peptide</keyword>
<evidence type="ECO:0000256" key="1">
    <source>
        <dbReference type="ARBA" id="ARBA00001947"/>
    </source>
</evidence>
<feature type="transmembrane region" description="Helical" evidence="12">
    <location>
        <begin position="168"/>
        <end position="187"/>
    </location>
</feature>
<keyword evidence="9 12" id="KW-0472">Membrane</keyword>
<comment type="cofactor">
    <cofactor evidence="1">
        <name>Zn(2+)</name>
        <dbReference type="ChEBI" id="CHEBI:29105"/>
    </cofactor>
</comment>
<dbReference type="GO" id="GO:0016020">
    <property type="term" value="C:membrane"/>
    <property type="evidence" value="ECO:0007669"/>
    <property type="project" value="UniProtKB-SubCell"/>
</dbReference>
<evidence type="ECO:0000256" key="12">
    <source>
        <dbReference type="SAM" id="Phobius"/>
    </source>
</evidence>